<dbReference type="SUPFAM" id="SSF161098">
    <property type="entry name" value="MetI-like"/>
    <property type="match status" value="1"/>
</dbReference>
<feature type="transmembrane region" description="Helical" evidence="7">
    <location>
        <begin position="363"/>
        <end position="384"/>
    </location>
</feature>
<reference evidence="10" key="1">
    <citation type="submission" date="2018-05" db="EMBL/GenBank/DDBJ databases">
        <authorList>
            <person name="Hao L."/>
        </authorList>
    </citation>
    <scope>NUCLEOTIDE SEQUENCE [LARGE SCALE GENOMIC DNA]</scope>
</reference>
<evidence type="ECO:0000259" key="8">
    <source>
        <dbReference type="PROSITE" id="PS50928"/>
    </source>
</evidence>
<feature type="transmembrane region" description="Helical" evidence="7">
    <location>
        <begin position="390"/>
        <end position="408"/>
    </location>
</feature>
<dbReference type="InterPro" id="IPR000515">
    <property type="entry name" value="MetI-like"/>
</dbReference>
<evidence type="ECO:0000256" key="3">
    <source>
        <dbReference type="ARBA" id="ARBA00022475"/>
    </source>
</evidence>
<dbReference type="InterPro" id="IPR005769">
    <property type="entry name" value="PhnE/PtxC"/>
</dbReference>
<keyword evidence="6 7" id="KW-0472">Membrane</keyword>
<proteinExistence type="inferred from homology"/>
<feature type="transmembrane region" description="Helical" evidence="7">
    <location>
        <begin position="34"/>
        <end position="59"/>
    </location>
</feature>
<dbReference type="PROSITE" id="PS50928">
    <property type="entry name" value="ABC_TM1"/>
    <property type="match status" value="1"/>
</dbReference>
<evidence type="ECO:0000313" key="9">
    <source>
        <dbReference type="EMBL" id="SQD92063.1"/>
    </source>
</evidence>
<feature type="domain" description="ABC transmembrane type-1" evidence="8">
    <location>
        <begin position="221"/>
        <end position="409"/>
    </location>
</feature>
<dbReference type="OrthoDB" id="5289973at2"/>
<comment type="subcellular location">
    <subcellularLocation>
        <location evidence="1 7">Cell membrane</location>
        <topology evidence="1 7">Multi-pass membrane protein</topology>
    </subcellularLocation>
</comment>
<protein>
    <submittedName>
        <fullName evidence="9">ABC-type phosphonates transport system permease protein</fullName>
    </submittedName>
</protein>
<dbReference type="InterPro" id="IPR035906">
    <property type="entry name" value="MetI-like_sf"/>
</dbReference>
<dbReference type="Pfam" id="PF00528">
    <property type="entry name" value="BPD_transp_1"/>
    <property type="match status" value="1"/>
</dbReference>
<evidence type="ECO:0000256" key="5">
    <source>
        <dbReference type="ARBA" id="ARBA00022989"/>
    </source>
</evidence>
<dbReference type="GO" id="GO:0015416">
    <property type="term" value="F:ABC-type phosphonate transporter activity"/>
    <property type="evidence" value="ECO:0007669"/>
    <property type="project" value="InterPro"/>
</dbReference>
<evidence type="ECO:0000313" key="10">
    <source>
        <dbReference type="Proteomes" id="UP000249818"/>
    </source>
</evidence>
<dbReference type="PANTHER" id="PTHR30043">
    <property type="entry name" value="PHOSPHONATES TRANSPORT SYSTEM PERMEASE PROTEIN"/>
    <property type="match status" value="1"/>
</dbReference>
<accession>A0A2X3K4P8</accession>
<dbReference type="AlphaFoldDB" id="A0A2X3K4P8"/>
<dbReference type="RefSeq" id="WP_122030338.1">
    <property type="nucleotide sequence ID" value="NZ_LS483254.1"/>
</dbReference>
<dbReference type="Gene3D" id="1.10.3720.10">
    <property type="entry name" value="MetI-like"/>
    <property type="match status" value="1"/>
</dbReference>
<dbReference type="GO" id="GO:0005886">
    <property type="term" value="C:plasma membrane"/>
    <property type="evidence" value="ECO:0007669"/>
    <property type="project" value="UniProtKB-SubCell"/>
</dbReference>
<name>A0A2X3K4P8_9BACT</name>
<feature type="transmembrane region" description="Helical" evidence="7">
    <location>
        <begin position="71"/>
        <end position="93"/>
    </location>
</feature>
<evidence type="ECO:0000256" key="4">
    <source>
        <dbReference type="ARBA" id="ARBA00022692"/>
    </source>
</evidence>
<organism evidence="9 10">
    <name type="scientific">Candidatus Bipolaricaulis anaerobius</name>
    <dbReference type="NCBI Taxonomy" id="2026885"/>
    <lineage>
        <taxon>Bacteria</taxon>
        <taxon>Candidatus Bipolaricaulota</taxon>
        <taxon>Candidatus Bipolaricaulia</taxon>
        <taxon>Candidatus Bipolaricaulales</taxon>
        <taxon>Candidatus Bipolaricaulaceae</taxon>
        <taxon>Candidatus Bipolaricaulis</taxon>
    </lineage>
</organism>
<evidence type="ECO:0000256" key="6">
    <source>
        <dbReference type="ARBA" id="ARBA00023136"/>
    </source>
</evidence>
<evidence type="ECO:0000256" key="2">
    <source>
        <dbReference type="ARBA" id="ARBA00022448"/>
    </source>
</evidence>
<feature type="transmembrane region" description="Helical" evidence="7">
    <location>
        <begin position="166"/>
        <end position="189"/>
    </location>
</feature>
<keyword evidence="10" id="KW-1185">Reference proteome</keyword>
<dbReference type="NCBIfam" id="TIGR01097">
    <property type="entry name" value="PhnE"/>
    <property type="match status" value="1"/>
</dbReference>
<dbReference type="Proteomes" id="UP000249818">
    <property type="component" value="Chromosome BARAN1"/>
</dbReference>
<evidence type="ECO:0000256" key="7">
    <source>
        <dbReference type="RuleBase" id="RU363032"/>
    </source>
</evidence>
<feature type="transmembrane region" description="Helical" evidence="7">
    <location>
        <begin position="276"/>
        <end position="301"/>
    </location>
</feature>
<dbReference type="EMBL" id="LS483254">
    <property type="protein sequence ID" value="SQD92063.1"/>
    <property type="molecule type" value="Genomic_DNA"/>
</dbReference>
<keyword evidence="4 7" id="KW-0812">Transmembrane</keyword>
<keyword evidence="5 7" id="KW-1133">Transmembrane helix</keyword>
<dbReference type="KEGG" id="bana:BARAN1_0038"/>
<sequence>MGYPEGYLSERPPWTTLAGIRDALVRRAQAAGRYFAVFLIDAGGLGILWILVSYAYAWYALGATAYTLVPWWLFAVGVGEGAALWGTFGLSLGQRLVGRELGPAEGREASRGARVRYLLLWHAFVLPGIGFLFDPPLHERLSGLRLRPRRMEGVAPAPWYRTSAGLFVAALLVVTCAAAVGVTISWPALARLFYQAGETADFWRALISPDTSILLDAGRDMIVTIFMAVLATLFAVVVAVPLSFLAARNLMTGPVGRPIYTIIRGAMSIIRSIEPIIWAIIFLVWVTALRSAFAGILALWVHSIADLVKLYAERLEAIDQGPIEAITATGAGRLSVLRYAIIPQIVNPYISFTLYRWDINIRMATVVGLVGGGGIGQRLINYIWGVQYRQAGTVMILIVILVWAIDYLSARLREKLA</sequence>
<evidence type="ECO:0000256" key="1">
    <source>
        <dbReference type="ARBA" id="ARBA00004651"/>
    </source>
</evidence>
<comment type="similarity">
    <text evidence="7">Belongs to the binding-protein-dependent transport system permease family.</text>
</comment>
<dbReference type="CDD" id="cd06261">
    <property type="entry name" value="TM_PBP2"/>
    <property type="match status" value="1"/>
</dbReference>
<gene>
    <name evidence="9" type="ORF">BARAN1_0038</name>
</gene>
<feature type="transmembrane region" description="Helical" evidence="7">
    <location>
        <begin position="114"/>
        <end position="133"/>
    </location>
</feature>
<keyword evidence="2 7" id="KW-0813">Transport</keyword>
<keyword evidence="3" id="KW-1003">Cell membrane</keyword>
<feature type="transmembrane region" description="Helical" evidence="7">
    <location>
        <begin position="222"/>
        <end position="247"/>
    </location>
</feature>
<dbReference type="PANTHER" id="PTHR30043:SF1">
    <property type="entry name" value="ABC TRANSPORT SYSTEM PERMEASE PROTEIN P69"/>
    <property type="match status" value="1"/>
</dbReference>